<dbReference type="Proteomes" id="UP000199477">
    <property type="component" value="Unassembled WGS sequence"/>
</dbReference>
<dbReference type="EMBL" id="FONH01000018">
    <property type="protein sequence ID" value="SFF44827.1"/>
    <property type="molecule type" value="Genomic_DNA"/>
</dbReference>
<dbReference type="Pfam" id="PF12276">
    <property type="entry name" value="DUF3617"/>
    <property type="match status" value="1"/>
</dbReference>
<gene>
    <name evidence="2" type="ORF">SAMN02799615_03617</name>
</gene>
<dbReference type="RefSeq" id="WP_026634760.1">
    <property type="nucleotide sequence ID" value="NZ_FONH01000018.1"/>
</dbReference>
<dbReference type="AlphaFoldDB" id="A0A1I2IUX2"/>
<evidence type="ECO:0000313" key="3">
    <source>
        <dbReference type="Proteomes" id="UP000199477"/>
    </source>
</evidence>
<protein>
    <recommendedName>
        <fullName evidence="4">Protease inhibitor Inh</fullName>
    </recommendedName>
</protein>
<proteinExistence type="predicted"/>
<organism evidence="2 3">
    <name type="scientific">Dyella marensis</name>
    <dbReference type="NCBI Taxonomy" id="500610"/>
    <lineage>
        <taxon>Bacteria</taxon>
        <taxon>Pseudomonadati</taxon>
        <taxon>Pseudomonadota</taxon>
        <taxon>Gammaproteobacteria</taxon>
        <taxon>Lysobacterales</taxon>
        <taxon>Rhodanobacteraceae</taxon>
        <taxon>Dyella</taxon>
    </lineage>
</organism>
<keyword evidence="1" id="KW-0732">Signal</keyword>
<name>A0A1I2IUX2_9GAMM</name>
<accession>A0A1I2IUX2</accession>
<keyword evidence="3" id="KW-1185">Reference proteome</keyword>
<evidence type="ECO:0008006" key="4">
    <source>
        <dbReference type="Google" id="ProtNLM"/>
    </source>
</evidence>
<dbReference type="InterPro" id="IPR022061">
    <property type="entry name" value="DUF3617"/>
</dbReference>
<evidence type="ECO:0000313" key="2">
    <source>
        <dbReference type="EMBL" id="SFF44827.1"/>
    </source>
</evidence>
<evidence type="ECO:0000256" key="1">
    <source>
        <dbReference type="SAM" id="SignalP"/>
    </source>
</evidence>
<sequence length="146" mass="16020">MQVAYQLARFVRAALTVLLLSSLLAPRAHADAGDFQAMPGLWKIVTHTNAKGAPRETVAWHCVDEDADPWTSFALPPPDASCQRSDEHRSRTSLDWNLQCNAPPALHGRVVFDSPEHYSATLGTEGAEPLLRVEGRRYAACTSPKD</sequence>
<reference evidence="3" key="1">
    <citation type="submission" date="2016-10" db="EMBL/GenBank/DDBJ databases">
        <authorList>
            <person name="Varghese N."/>
            <person name="Submissions S."/>
        </authorList>
    </citation>
    <scope>NUCLEOTIDE SEQUENCE [LARGE SCALE GENOMIC DNA]</scope>
    <source>
        <strain evidence="3">UNC178MFTsu3.1</strain>
    </source>
</reference>
<feature type="chain" id="PRO_5011515302" description="Protease inhibitor Inh" evidence="1">
    <location>
        <begin position="31"/>
        <end position="146"/>
    </location>
</feature>
<feature type="signal peptide" evidence="1">
    <location>
        <begin position="1"/>
        <end position="30"/>
    </location>
</feature>